<proteinExistence type="predicted"/>
<protein>
    <recommendedName>
        <fullName evidence="1">CxC3 like cysteine cluster domain-containing protein</fullName>
    </recommendedName>
</protein>
<organism evidence="2 3">
    <name type="scientific">Daphnia magna</name>
    <dbReference type="NCBI Taxonomy" id="35525"/>
    <lineage>
        <taxon>Eukaryota</taxon>
        <taxon>Metazoa</taxon>
        <taxon>Ecdysozoa</taxon>
        <taxon>Arthropoda</taxon>
        <taxon>Crustacea</taxon>
        <taxon>Branchiopoda</taxon>
        <taxon>Diplostraca</taxon>
        <taxon>Cladocera</taxon>
        <taxon>Anomopoda</taxon>
        <taxon>Daphniidae</taxon>
        <taxon>Daphnia</taxon>
    </lineage>
</organism>
<accession>A0A164IKY2</accession>
<dbReference type="InterPro" id="IPR040564">
    <property type="entry name" value="CxC3-like"/>
</dbReference>
<gene>
    <name evidence="2" type="ORF">APZ42_002002</name>
</gene>
<dbReference type="EMBL" id="LRGB01007018">
    <property type="protein sequence ID" value="KZS01368.1"/>
    <property type="molecule type" value="Genomic_DNA"/>
</dbReference>
<reference evidence="2 3" key="1">
    <citation type="submission" date="2016-03" db="EMBL/GenBank/DDBJ databases">
        <title>EvidentialGene: Evidence-directed Construction of Genes on Genomes.</title>
        <authorList>
            <person name="Gilbert D.G."/>
            <person name="Choi J.-H."/>
            <person name="Mockaitis K."/>
            <person name="Colbourne J."/>
            <person name="Pfrender M."/>
        </authorList>
    </citation>
    <scope>NUCLEOTIDE SEQUENCE [LARGE SCALE GENOMIC DNA]</scope>
    <source>
        <strain evidence="2 3">Xinb3</strain>
        <tissue evidence="2">Complete organism</tissue>
    </source>
</reference>
<keyword evidence="3" id="KW-1185">Reference proteome</keyword>
<evidence type="ECO:0000259" key="1">
    <source>
        <dbReference type="Pfam" id="PF18804"/>
    </source>
</evidence>
<dbReference type="Proteomes" id="UP000076858">
    <property type="component" value="Unassembled WGS sequence"/>
</dbReference>
<sequence>MYIHFSHLHNLKFSQLDVSVPCLLLLTCGQCKFTDLKCVPGCRNVAVFTTKGLEAIVPLVVPKIESRTADYIVSRFWLGTTDNESSHLFCGNLLLYWYHLQHMIQGISQRKFLETLRDLFEKHNWCSTISPMDFEMAS</sequence>
<feature type="domain" description="CxC3 like cysteine cluster" evidence="1">
    <location>
        <begin position="17"/>
        <end position="123"/>
    </location>
</feature>
<comment type="caution">
    <text evidence="2">The sequence shown here is derived from an EMBL/GenBank/DDBJ whole genome shotgun (WGS) entry which is preliminary data.</text>
</comment>
<evidence type="ECO:0000313" key="2">
    <source>
        <dbReference type="EMBL" id="KZS01368.1"/>
    </source>
</evidence>
<dbReference type="Pfam" id="PF18804">
    <property type="entry name" value="CxC3"/>
    <property type="match status" value="1"/>
</dbReference>
<name>A0A164IKY2_9CRUS</name>
<feature type="non-terminal residue" evidence="2">
    <location>
        <position position="138"/>
    </location>
</feature>
<evidence type="ECO:0000313" key="3">
    <source>
        <dbReference type="Proteomes" id="UP000076858"/>
    </source>
</evidence>
<dbReference type="AlphaFoldDB" id="A0A164IKY2"/>